<feature type="domain" description="DUF7224" evidence="3">
    <location>
        <begin position="267"/>
        <end position="410"/>
    </location>
</feature>
<feature type="transmembrane region" description="Helical" evidence="2">
    <location>
        <begin position="197"/>
        <end position="218"/>
    </location>
</feature>
<dbReference type="OrthoDB" id="4965457at2"/>
<feature type="transmembrane region" description="Helical" evidence="2">
    <location>
        <begin position="44"/>
        <end position="64"/>
    </location>
</feature>
<keyword evidence="7" id="KW-1185">Reference proteome</keyword>
<dbReference type="InterPro" id="IPR055648">
    <property type="entry name" value="DUF7224"/>
</dbReference>
<reference evidence="4 6" key="1">
    <citation type="submission" date="2019-12" db="EMBL/GenBank/DDBJ databases">
        <title>Whole genome shotgun sequence of Streptomyces caniferus NBRC 15389.</title>
        <authorList>
            <person name="Ichikawa N."/>
            <person name="Kimura A."/>
            <person name="Kitahashi Y."/>
            <person name="Komaki H."/>
            <person name="Tamura T."/>
        </authorList>
    </citation>
    <scope>NUCLEOTIDE SEQUENCE [LARGE SCALE GENOMIC DNA]</scope>
    <source>
        <strain evidence="4 6">NBRC 15389</strain>
    </source>
</reference>
<feature type="transmembrane region" description="Helical" evidence="2">
    <location>
        <begin position="225"/>
        <end position="245"/>
    </location>
</feature>
<dbReference type="Pfam" id="PF23866">
    <property type="entry name" value="DUF7224"/>
    <property type="match status" value="1"/>
</dbReference>
<evidence type="ECO:0000313" key="6">
    <source>
        <dbReference type="Proteomes" id="UP000435837"/>
    </source>
</evidence>
<evidence type="ECO:0000313" key="7">
    <source>
        <dbReference type="Proteomes" id="UP001432292"/>
    </source>
</evidence>
<dbReference type="Proteomes" id="UP001432292">
    <property type="component" value="Chromosome"/>
</dbReference>
<evidence type="ECO:0000256" key="1">
    <source>
        <dbReference type="SAM" id="MobiDB-lite"/>
    </source>
</evidence>
<evidence type="ECO:0000259" key="3">
    <source>
        <dbReference type="Pfam" id="PF23866"/>
    </source>
</evidence>
<dbReference type="AlphaFoldDB" id="A0A640S4Z3"/>
<evidence type="ECO:0000313" key="4">
    <source>
        <dbReference type="EMBL" id="GFE05456.1"/>
    </source>
</evidence>
<dbReference type="RefSeq" id="WP_159471472.1">
    <property type="nucleotide sequence ID" value="NZ_BAAATH010000001.1"/>
</dbReference>
<reference evidence="5" key="2">
    <citation type="submission" date="2022-10" db="EMBL/GenBank/DDBJ databases">
        <title>The complete genomes of actinobacterial strains from the NBC collection.</title>
        <authorList>
            <person name="Joergensen T.S."/>
            <person name="Alvarez Arevalo M."/>
            <person name="Sterndorff E.B."/>
            <person name="Faurdal D."/>
            <person name="Vuksanovic O."/>
            <person name="Mourched A.-S."/>
            <person name="Charusanti P."/>
            <person name="Shaw S."/>
            <person name="Blin K."/>
            <person name="Weber T."/>
        </authorList>
    </citation>
    <scope>NUCLEOTIDE SEQUENCE</scope>
    <source>
        <strain evidence="5">NBC_01256</strain>
    </source>
</reference>
<keyword evidence="2" id="KW-0472">Membrane</keyword>
<feature type="region of interest" description="Disordered" evidence="1">
    <location>
        <begin position="408"/>
        <end position="427"/>
    </location>
</feature>
<dbReference type="EMBL" id="BLIN01000002">
    <property type="protein sequence ID" value="GFE05456.1"/>
    <property type="molecule type" value="Genomic_DNA"/>
</dbReference>
<feature type="transmembrane region" description="Helical" evidence="2">
    <location>
        <begin position="148"/>
        <end position="168"/>
    </location>
</feature>
<feature type="transmembrane region" description="Helical" evidence="2">
    <location>
        <begin position="122"/>
        <end position="141"/>
    </location>
</feature>
<evidence type="ECO:0000313" key="5">
    <source>
        <dbReference type="EMBL" id="WUS23724.1"/>
    </source>
</evidence>
<proteinExistence type="predicted"/>
<sequence length="427" mass="44168">MLWRTVLRSSSASWLAPLLATFVALLLSDDLTAGVTHGYWPSALGAATFALPFVAPACATAGAWEGTRLTRGNVTHWAPTRSGLGIALPLLAPVFVLGTVGMAVATAVTVSTGRPDVGTPPVGMILIWLIILTAHAMAGFLLGKRLPLVVATPLALILSFVLTAYPAALEPLWLRHMVTGGMGSCCSLDQTPSWRAAASALVLALGVIGAAALALSMLRRRARTLFISGALVAGVAGSAALAYGLPADPVTARSTDQLVCAGDEPRVCLWPELAGHAAMVRENASYARHHLQQAGLSVPDKLTMNEHPGKGALFIGAWPEPTPSEVRAGVGTALLPSGPPACAQSGSSFPGADAYGPTAAWLSLTAGAKKEEVAGHYGGKEGAVAAHVMQASHDEQLAWYHRNSQALRDCTTHPAPPPSSHVRESAR</sequence>
<accession>A0A640S4Z3</accession>
<gene>
    <name evidence="5" type="ORF">OG727_16400</name>
    <name evidence="4" type="ORF">Scani_17240</name>
</gene>
<feature type="transmembrane region" description="Helical" evidence="2">
    <location>
        <begin position="84"/>
        <end position="110"/>
    </location>
</feature>
<keyword evidence="2" id="KW-1133">Transmembrane helix</keyword>
<protein>
    <recommendedName>
        <fullName evidence="3">DUF7224 domain-containing protein</fullName>
    </recommendedName>
</protein>
<organism evidence="4 6">
    <name type="scientific">Streptomyces caniferus</name>
    <dbReference type="NCBI Taxonomy" id="285557"/>
    <lineage>
        <taxon>Bacteria</taxon>
        <taxon>Bacillati</taxon>
        <taxon>Actinomycetota</taxon>
        <taxon>Actinomycetes</taxon>
        <taxon>Kitasatosporales</taxon>
        <taxon>Streptomycetaceae</taxon>
        <taxon>Streptomyces</taxon>
    </lineage>
</organism>
<dbReference type="EMBL" id="CP108473">
    <property type="protein sequence ID" value="WUS23724.1"/>
    <property type="molecule type" value="Genomic_DNA"/>
</dbReference>
<dbReference type="Proteomes" id="UP000435837">
    <property type="component" value="Unassembled WGS sequence"/>
</dbReference>
<evidence type="ECO:0000256" key="2">
    <source>
        <dbReference type="SAM" id="Phobius"/>
    </source>
</evidence>
<keyword evidence="2" id="KW-0812">Transmembrane</keyword>
<name>A0A640S4Z3_9ACTN</name>